<gene>
    <name evidence="1" type="ORF">HK097_010554</name>
</gene>
<dbReference type="EMBL" id="JADGJD010000796">
    <property type="protein sequence ID" value="KAJ3048409.1"/>
    <property type="molecule type" value="Genomic_DNA"/>
</dbReference>
<comment type="caution">
    <text evidence="1">The sequence shown here is derived from an EMBL/GenBank/DDBJ whole genome shotgun (WGS) entry which is preliminary data.</text>
</comment>
<organism evidence="1 2">
    <name type="scientific">Rhizophlyctis rosea</name>
    <dbReference type="NCBI Taxonomy" id="64517"/>
    <lineage>
        <taxon>Eukaryota</taxon>
        <taxon>Fungi</taxon>
        <taxon>Fungi incertae sedis</taxon>
        <taxon>Chytridiomycota</taxon>
        <taxon>Chytridiomycota incertae sedis</taxon>
        <taxon>Chytridiomycetes</taxon>
        <taxon>Rhizophlyctidales</taxon>
        <taxon>Rhizophlyctidaceae</taxon>
        <taxon>Rhizophlyctis</taxon>
    </lineage>
</organism>
<dbReference type="Proteomes" id="UP001212841">
    <property type="component" value="Unassembled WGS sequence"/>
</dbReference>
<reference evidence="1" key="1">
    <citation type="submission" date="2020-05" db="EMBL/GenBank/DDBJ databases">
        <title>Phylogenomic resolution of chytrid fungi.</title>
        <authorList>
            <person name="Stajich J.E."/>
            <person name="Amses K."/>
            <person name="Simmons R."/>
            <person name="Seto K."/>
            <person name="Myers J."/>
            <person name="Bonds A."/>
            <person name="Quandt C.A."/>
            <person name="Barry K."/>
            <person name="Liu P."/>
            <person name="Grigoriev I."/>
            <person name="Longcore J.E."/>
            <person name="James T.Y."/>
        </authorList>
    </citation>
    <scope>NUCLEOTIDE SEQUENCE</scope>
    <source>
        <strain evidence="1">JEL0318</strain>
    </source>
</reference>
<accession>A0AAD5S9R0</accession>
<keyword evidence="2" id="KW-1185">Reference proteome</keyword>
<protein>
    <submittedName>
        <fullName evidence="1">Uncharacterized protein</fullName>
    </submittedName>
</protein>
<evidence type="ECO:0000313" key="1">
    <source>
        <dbReference type="EMBL" id="KAJ3048409.1"/>
    </source>
</evidence>
<evidence type="ECO:0000313" key="2">
    <source>
        <dbReference type="Proteomes" id="UP001212841"/>
    </source>
</evidence>
<dbReference type="AlphaFoldDB" id="A0AAD5S9R0"/>
<sequence>MKVILNSLFASNRDVSRPTFRFRNGLRSRQVRVSSAVVPVSWYNINLLSNEIFFKEAGSLTLTARLTPGIYAGENLSEGIADALDSAGTQDYTVDHDPVTMKLNIKTTGGKPFTILGSSPAARVLGLNGDTVPGTNVTLPRPINLTGCKMILVSIQELTNGDTVVAGKENLNILDAIPISVDYGNVLTWSNEDPTFVNTTDQVISEMNVRLLDSETLEVLDLNGESFQMVLDVI</sequence>
<name>A0AAD5S9R0_9FUNG</name>
<proteinExistence type="predicted"/>